<protein>
    <recommendedName>
        <fullName evidence="4">Lipoprotein</fullName>
    </recommendedName>
</protein>
<keyword evidence="3" id="KW-1185">Reference proteome</keyword>
<feature type="chain" id="PRO_5021370631" description="Lipoprotein" evidence="1">
    <location>
        <begin position="19"/>
        <end position="630"/>
    </location>
</feature>
<organism evidence="2 3">
    <name type="scientific">[Mycoplasma] falconis</name>
    <dbReference type="NCBI Taxonomy" id="92403"/>
    <lineage>
        <taxon>Bacteria</taxon>
        <taxon>Bacillati</taxon>
        <taxon>Mycoplasmatota</taxon>
        <taxon>Mycoplasmoidales</taxon>
        <taxon>Metamycoplasmataceae</taxon>
        <taxon>Metamycoplasma</taxon>
    </lineage>
</organism>
<sequence length="630" mass="73495">MKKIRLWELAITTGSALAAVPILATSCNKEDQQVVFLDINKISRVYLNRLSLRQIASLENSQKIFYYYDDKNQKNNFKAVKVENNQILLQRQNDEWVKYTPDYPYRHQWYQELSKYNNYNIIDNNEIPTNINDFLQAHSFDDVDSAGTVGSEWFSILSAENGHDYNRVGDPYFVDMQTVIFRVIDDYEKSYFTLKKSFMVNAKKQKTLFANFFETKYIQAATWLDKDHSKQRQMFLDLLALYLNKFNVNVKEVKVNWNKAKIIPSYSQAGDYIEFAIDDIIDFEGNSIMDDNKKDIKYYINGFRTYNTDQKFGLGQPVKEDLPLFNDYIPNPLLKIDGKKYLNIIDNINYFIKSATSFDYWNAKGLIYLFETFKDEFFSIDIPDYKKNEDKEYKIMGFEYTPYFNTNQLIKAYVKVIKKDNSFKDYVLISSNFDDHGHRLKGQIINNVLANKVTPSDIYSYKANLKEFPGGIPLKEFLVNDKTKSAFLDMLNLAANKMDELNSYWNNNTRQNFESSMLNDKSYQIKLLAAYLNNYVLAYSLGANKGQIRSGVKRIDVKVLNDDYQIGKLKLKLSFMSYANENDLKLYSEGEKELASVIINWNNFKGDTSKIDLDKSITIEEINIKGGNDA</sequence>
<evidence type="ECO:0000313" key="3">
    <source>
        <dbReference type="Proteomes" id="UP000319776"/>
    </source>
</evidence>
<dbReference type="EMBL" id="VFSS01000011">
    <property type="protein sequence ID" value="TPE56925.1"/>
    <property type="molecule type" value="Genomic_DNA"/>
</dbReference>
<comment type="caution">
    <text evidence="2">The sequence shown here is derived from an EMBL/GenBank/DDBJ whole genome shotgun (WGS) entry which is preliminary data.</text>
</comment>
<dbReference type="PROSITE" id="PS51257">
    <property type="entry name" value="PROKAR_LIPOPROTEIN"/>
    <property type="match status" value="1"/>
</dbReference>
<dbReference type="Proteomes" id="UP000319776">
    <property type="component" value="Unassembled WGS sequence"/>
</dbReference>
<keyword evidence="1" id="KW-0732">Signal</keyword>
<dbReference type="NCBIfam" id="NF045963">
    <property type="entry name" value="MAG3240_fam"/>
    <property type="match status" value="1"/>
</dbReference>
<dbReference type="AlphaFoldDB" id="A0A501X8Q1"/>
<evidence type="ECO:0008006" key="4">
    <source>
        <dbReference type="Google" id="ProtNLM"/>
    </source>
</evidence>
<evidence type="ECO:0000256" key="1">
    <source>
        <dbReference type="SAM" id="SignalP"/>
    </source>
</evidence>
<accession>A0A501X8Q1</accession>
<feature type="signal peptide" evidence="1">
    <location>
        <begin position="1"/>
        <end position="18"/>
    </location>
</feature>
<proteinExistence type="predicted"/>
<dbReference type="OrthoDB" id="401027at2"/>
<dbReference type="RefSeq" id="WP_140781526.1">
    <property type="nucleotide sequence ID" value="NZ_VFSS01000011.1"/>
</dbReference>
<name>A0A501X8Q1_9BACT</name>
<reference evidence="2 3" key="1">
    <citation type="submission" date="2019-06" db="EMBL/GenBank/DDBJ databases">
        <title>Mycoplasma falconis type strain whole genome sequence.</title>
        <authorList>
            <person name="Spergser J."/>
        </authorList>
    </citation>
    <scope>NUCLEOTIDE SEQUENCE [LARGE SCALE GENOMIC DNA]</scope>
    <source>
        <strain evidence="2 3">ATCC 51372</strain>
    </source>
</reference>
<gene>
    <name evidence="2" type="ORF">FJO69_02675</name>
</gene>
<evidence type="ECO:0000313" key="2">
    <source>
        <dbReference type="EMBL" id="TPE56925.1"/>
    </source>
</evidence>